<reference evidence="2" key="1">
    <citation type="submission" date="2020-04" db="EMBL/GenBank/DDBJ databases">
        <authorList>
            <person name="Chiriac C."/>
            <person name="Salcher M."/>
            <person name="Ghai R."/>
            <person name="Kavagutti S V."/>
        </authorList>
    </citation>
    <scope>NUCLEOTIDE SEQUENCE</scope>
</reference>
<sequence length="208" mass="21854">MAWEILKPSEGARGGRKHLRVTVALRRTSGNTLKALVVTASSELSATLGWKPKEKVQAQVDRAAGLLRLVKAADGWSLTGKGHAGLTAVQLRFAGLPEGETYPAEPAEYRIEDGALILTLPAWVFPAAPVAKAPPPVVPPVAPPVAAPAPARPAPPPPKPTADQEKAEAIKMLEAGLSAREVSDDTGLPLGTVSTWAAEVRQRRQRAA</sequence>
<dbReference type="EMBL" id="LR796203">
    <property type="protein sequence ID" value="CAB4127080.1"/>
    <property type="molecule type" value="Genomic_DNA"/>
</dbReference>
<feature type="region of interest" description="Disordered" evidence="1">
    <location>
        <begin position="146"/>
        <end position="208"/>
    </location>
</feature>
<protein>
    <submittedName>
        <fullName evidence="2">Uncharacterized protein</fullName>
    </submittedName>
</protein>
<evidence type="ECO:0000313" key="2">
    <source>
        <dbReference type="EMBL" id="CAB4127080.1"/>
    </source>
</evidence>
<organism evidence="2">
    <name type="scientific">uncultured Caudovirales phage</name>
    <dbReference type="NCBI Taxonomy" id="2100421"/>
    <lineage>
        <taxon>Viruses</taxon>
        <taxon>Duplodnaviria</taxon>
        <taxon>Heunggongvirae</taxon>
        <taxon>Uroviricota</taxon>
        <taxon>Caudoviricetes</taxon>
        <taxon>Peduoviridae</taxon>
        <taxon>Maltschvirus</taxon>
        <taxon>Maltschvirus maltsch</taxon>
    </lineage>
</organism>
<gene>
    <name evidence="2" type="ORF">UFOVP78_45</name>
</gene>
<name>A0A6J5L3G4_9CAUD</name>
<proteinExistence type="predicted"/>
<feature type="compositionally biased region" description="Basic and acidic residues" evidence="1">
    <location>
        <begin position="162"/>
        <end position="171"/>
    </location>
</feature>
<evidence type="ECO:0000256" key="1">
    <source>
        <dbReference type="SAM" id="MobiDB-lite"/>
    </source>
</evidence>
<accession>A0A6J5L3G4</accession>
<feature type="compositionally biased region" description="Pro residues" evidence="1">
    <location>
        <begin position="146"/>
        <end position="160"/>
    </location>
</feature>